<dbReference type="EMBL" id="KN847477">
    <property type="protein sequence ID" value="KIX05866.1"/>
    <property type="molecule type" value="Genomic_DNA"/>
</dbReference>
<dbReference type="PANTHER" id="PTHR14207:SF1">
    <property type="entry name" value="EMOPAMIL-BINDING PROTEIN-LIKE"/>
    <property type="match status" value="1"/>
</dbReference>
<dbReference type="AlphaFoldDB" id="A0A0D2IRV1"/>
<dbReference type="InterPro" id="IPR033118">
    <property type="entry name" value="EXPERA"/>
</dbReference>
<evidence type="ECO:0000259" key="8">
    <source>
        <dbReference type="PROSITE" id="PS51751"/>
    </source>
</evidence>
<dbReference type="GO" id="GO:0016020">
    <property type="term" value="C:membrane"/>
    <property type="evidence" value="ECO:0007669"/>
    <property type="project" value="UniProtKB-SubCell"/>
</dbReference>
<evidence type="ECO:0000256" key="2">
    <source>
        <dbReference type="ARBA" id="ARBA00008337"/>
    </source>
</evidence>
<dbReference type="STRING" id="1442369.A0A0D2IRV1"/>
<name>A0A0D2IRV1_9EURO</name>
<dbReference type="RefSeq" id="XP_013273002.1">
    <property type="nucleotide sequence ID" value="XM_013417548.1"/>
</dbReference>
<reference evidence="9 10" key="1">
    <citation type="submission" date="2015-01" db="EMBL/GenBank/DDBJ databases">
        <title>The Genome Sequence of Rhinocladiella mackenzie CBS 650.93.</title>
        <authorList>
            <consortium name="The Broad Institute Genomics Platform"/>
            <person name="Cuomo C."/>
            <person name="de Hoog S."/>
            <person name="Gorbushina A."/>
            <person name="Stielow B."/>
            <person name="Teixiera M."/>
            <person name="Abouelleil A."/>
            <person name="Chapman S.B."/>
            <person name="Priest M."/>
            <person name="Young S.K."/>
            <person name="Wortman J."/>
            <person name="Nusbaum C."/>
            <person name="Birren B."/>
        </authorList>
    </citation>
    <scope>NUCLEOTIDE SEQUENCE [LARGE SCALE GENOMIC DNA]</scope>
    <source>
        <strain evidence="9 10">CBS 650.93</strain>
    </source>
</reference>
<organism evidence="9 10">
    <name type="scientific">Rhinocladiella mackenziei CBS 650.93</name>
    <dbReference type="NCBI Taxonomy" id="1442369"/>
    <lineage>
        <taxon>Eukaryota</taxon>
        <taxon>Fungi</taxon>
        <taxon>Dikarya</taxon>
        <taxon>Ascomycota</taxon>
        <taxon>Pezizomycotina</taxon>
        <taxon>Eurotiomycetes</taxon>
        <taxon>Chaetothyriomycetidae</taxon>
        <taxon>Chaetothyriales</taxon>
        <taxon>Herpotrichiellaceae</taxon>
        <taxon>Rhinocladiella</taxon>
    </lineage>
</organism>
<sequence length="263" mass="29365">MASSSEVVATSPPFKLDSGTAFSLAVAFSLMPLAHALAGFVLGSSTPRKYYFLYLWHAYDFLTHFIIEGSYLYHCFFSYIELPVPPSNSSVAVSTGVEPLAYLYNRSDRRYGALYSQAPMARLWQEYAKADRRWGGADLTVISLEILTVGLAGPAAVYICYLIAKVVKSGNSSAKARYQSRLWFVAIVLATGELYGGFMTFAPEWLSGNNALTGDDPVYLWLYLVFFNMLWVFIPFWVLYVAFWEISTTFSLAFNDASAKKST</sequence>
<feature type="transmembrane region" description="Helical" evidence="7">
    <location>
        <begin position="221"/>
        <end position="243"/>
    </location>
</feature>
<evidence type="ECO:0000313" key="9">
    <source>
        <dbReference type="EMBL" id="KIX05866.1"/>
    </source>
</evidence>
<evidence type="ECO:0000256" key="6">
    <source>
        <dbReference type="PROSITE-ProRule" id="PRU01087"/>
    </source>
</evidence>
<keyword evidence="4 6" id="KW-1133">Transmembrane helix</keyword>
<protein>
    <submittedName>
        <fullName evidence="9">Rhinocladiella mackenziei CBS 650.93 unplaced genomic scaffold supercont1.3, whole genome shotgun sequence</fullName>
    </submittedName>
</protein>
<dbReference type="HOGENOM" id="CLU_072128_1_0_1"/>
<comment type="subcellular location">
    <subcellularLocation>
        <location evidence="1">Membrane</location>
        <topology evidence="1">Multi-pass membrane protein</topology>
    </subcellularLocation>
</comment>
<gene>
    <name evidence="9" type="ORF">Z518_03839</name>
</gene>
<keyword evidence="10" id="KW-1185">Reference proteome</keyword>
<keyword evidence="5 6" id="KW-0472">Membrane</keyword>
<evidence type="ECO:0000256" key="5">
    <source>
        <dbReference type="ARBA" id="ARBA00023136"/>
    </source>
</evidence>
<dbReference type="VEuPathDB" id="FungiDB:Z518_03839"/>
<accession>A0A0D2IRV1</accession>
<dbReference type="PANTHER" id="PTHR14207">
    <property type="entry name" value="STEROL ISOMERASE"/>
    <property type="match status" value="1"/>
</dbReference>
<evidence type="ECO:0000256" key="4">
    <source>
        <dbReference type="ARBA" id="ARBA00022989"/>
    </source>
</evidence>
<evidence type="ECO:0000313" key="10">
    <source>
        <dbReference type="Proteomes" id="UP000053617"/>
    </source>
</evidence>
<feature type="domain" description="EXPERA" evidence="8">
    <location>
        <begin position="49"/>
        <end position="239"/>
    </location>
</feature>
<feature type="transmembrane region" description="Helical" evidence="7">
    <location>
        <begin position="54"/>
        <end position="80"/>
    </location>
</feature>
<proteinExistence type="inferred from homology"/>
<dbReference type="GO" id="GO:0016125">
    <property type="term" value="P:sterol metabolic process"/>
    <property type="evidence" value="ECO:0007669"/>
    <property type="project" value="InterPro"/>
</dbReference>
<dbReference type="OrthoDB" id="5415655at2759"/>
<dbReference type="Proteomes" id="UP000053617">
    <property type="component" value="Unassembled WGS sequence"/>
</dbReference>
<keyword evidence="3 6" id="KW-0812">Transmembrane</keyword>
<dbReference type="GO" id="GO:0047750">
    <property type="term" value="F:cholestenol delta-isomerase activity"/>
    <property type="evidence" value="ECO:0007669"/>
    <property type="project" value="InterPro"/>
</dbReference>
<dbReference type="Pfam" id="PF05241">
    <property type="entry name" value="EBP"/>
    <property type="match status" value="1"/>
</dbReference>
<dbReference type="InterPro" id="IPR007905">
    <property type="entry name" value="EBP"/>
</dbReference>
<feature type="transmembrane region" description="Helical" evidence="7">
    <location>
        <begin position="182"/>
        <end position="201"/>
    </location>
</feature>
<dbReference type="PROSITE" id="PS51751">
    <property type="entry name" value="EXPERA"/>
    <property type="match status" value="1"/>
</dbReference>
<evidence type="ECO:0000256" key="1">
    <source>
        <dbReference type="ARBA" id="ARBA00004141"/>
    </source>
</evidence>
<comment type="similarity">
    <text evidence="2">Belongs to the EBP family.</text>
</comment>
<dbReference type="GO" id="GO:0005783">
    <property type="term" value="C:endoplasmic reticulum"/>
    <property type="evidence" value="ECO:0007669"/>
    <property type="project" value="TreeGrafter"/>
</dbReference>
<dbReference type="GeneID" id="25291910"/>
<feature type="transmembrane region" description="Helical" evidence="7">
    <location>
        <begin position="20"/>
        <end position="42"/>
    </location>
</feature>
<feature type="transmembrane region" description="Helical" evidence="7">
    <location>
        <begin position="139"/>
        <end position="161"/>
    </location>
</feature>
<evidence type="ECO:0000256" key="7">
    <source>
        <dbReference type="SAM" id="Phobius"/>
    </source>
</evidence>
<evidence type="ECO:0000256" key="3">
    <source>
        <dbReference type="ARBA" id="ARBA00022692"/>
    </source>
</evidence>